<dbReference type="PROSITE" id="PS00163">
    <property type="entry name" value="FUMARATE_LYASES"/>
    <property type="match status" value="1"/>
</dbReference>
<dbReference type="Gene3D" id="1.20.200.10">
    <property type="entry name" value="Fumarase/aspartase (Central domain)"/>
    <property type="match status" value="1"/>
</dbReference>
<evidence type="ECO:0000256" key="6">
    <source>
        <dbReference type="ARBA" id="ARBA00022755"/>
    </source>
</evidence>
<dbReference type="Pfam" id="PF00206">
    <property type="entry name" value="Lyase_1"/>
    <property type="match status" value="1"/>
</dbReference>
<dbReference type="SUPFAM" id="SSF48557">
    <property type="entry name" value="L-aspartase-like"/>
    <property type="match status" value="1"/>
</dbReference>
<dbReference type="Gene3D" id="1.10.40.30">
    <property type="entry name" value="Fumarase/aspartase (C-terminal domain)"/>
    <property type="match status" value="1"/>
</dbReference>
<dbReference type="InterPro" id="IPR019468">
    <property type="entry name" value="AdenyloSucc_lyase_C"/>
</dbReference>
<dbReference type="FunFam" id="1.10.275.10:FF:000006">
    <property type="entry name" value="Adenylosuccinate lyase"/>
    <property type="match status" value="1"/>
</dbReference>
<evidence type="ECO:0000256" key="11">
    <source>
        <dbReference type="NCBIfam" id="TIGR00928"/>
    </source>
</evidence>
<comment type="catalytic activity">
    <reaction evidence="10">
        <text>N(6)-(1,2-dicarboxyethyl)-AMP = fumarate + AMP</text>
        <dbReference type="Rhea" id="RHEA:16853"/>
        <dbReference type="ChEBI" id="CHEBI:29806"/>
        <dbReference type="ChEBI" id="CHEBI:57567"/>
        <dbReference type="ChEBI" id="CHEBI:456215"/>
        <dbReference type="EC" id="4.3.2.2"/>
    </reaction>
    <physiologicalReaction direction="left-to-right" evidence="10">
        <dbReference type="Rhea" id="RHEA:16854"/>
    </physiologicalReaction>
</comment>
<evidence type="ECO:0000256" key="5">
    <source>
        <dbReference type="ARBA" id="ARBA00017058"/>
    </source>
</evidence>
<dbReference type="UniPathway" id="UPA00074">
    <property type="reaction ID" value="UER00132"/>
</dbReference>
<keyword evidence="6 12" id="KW-0658">Purine biosynthesis</keyword>
<dbReference type="EC" id="4.3.2.2" evidence="4 11"/>
<name>Q8DHW4_THEVB</name>
<organism evidence="14 15">
    <name type="scientific">Thermosynechococcus vestitus (strain NIES-2133 / IAM M-273 / BP-1)</name>
    <dbReference type="NCBI Taxonomy" id="197221"/>
    <lineage>
        <taxon>Bacteria</taxon>
        <taxon>Bacillati</taxon>
        <taxon>Cyanobacteriota</taxon>
        <taxon>Cyanophyceae</taxon>
        <taxon>Acaryochloridales</taxon>
        <taxon>Thermosynechococcaceae</taxon>
        <taxon>Thermosynechococcus</taxon>
    </lineage>
</organism>
<dbReference type="GO" id="GO:0005829">
    <property type="term" value="C:cytosol"/>
    <property type="evidence" value="ECO:0007669"/>
    <property type="project" value="TreeGrafter"/>
</dbReference>
<dbReference type="PANTHER" id="PTHR43172">
    <property type="entry name" value="ADENYLOSUCCINATE LYASE"/>
    <property type="match status" value="1"/>
</dbReference>
<dbReference type="PANTHER" id="PTHR43172:SF1">
    <property type="entry name" value="ADENYLOSUCCINATE LYASE"/>
    <property type="match status" value="1"/>
</dbReference>
<dbReference type="EnsemblBacteria" id="BAC09381">
    <property type="protein sequence ID" value="BAC09381"/>
    <property type="gene ID" value="BAC09381"/>
</dbReference>
<dbReference type="InterPro" id="IPR022761">
    <property type="entry name" value="Fumarate_lyase_N"/>
</dbReference>
<dbReference type="GO" id="GO:0070626">
    <property type="term" value="F:(S)-2-(5-amino-1-(5-phospho-D-ribosyl)imidazole-4-carboxamido) succinate lyase (fumarate-forming) activity"/>
    <property type="evidence" value="ECO:0007669"/>
    <property type="project" value="TreeGrafter"/>
</dbReference>
<dbReference type="FunFam" id="1.20.200.10:FF:000008">
    <property type="entry name" value="Adenylosuccinate lyase"/>
    <property type="match status" value="1"/>
</dbReference>
<dbReference type="Gene3D" id="1.10.275.10">
    <property type="entry name" value="Fumarase/aspartase (N-terminal domain)"/>
    <property type="match status" value="1"/>
</dbReference>
<comment type="pathway">
    <text evidence="1 12">Purine metabolism; IMP biosynthesis via de novo pathway; 5-amino-1-(5-phospho-D-ribosyl)imidazole-4-carboxamide from 5-amino-1-(5-phospho-D-ribosyl)imidazole-4-carboxylate: step 2/2.</text>
</comment>
<evidence type="ECO:0000256" key="2">
    <source>
        <dbReference type="ARBA" id="ARBA00004734"/>
    </source>
</evidence>
<keyword evidence="15" id="KW-1185">Reference proteome</keyword>
<dbReference type="InterPro" id="IPR024083">
    <property type="entry name" value="Fumarase/histidase_N"/>
</dbReference>
<dbReference type="GO" id="GO:0044208">
    <property type="term" value="P:'de novo' AMP biosynthetic process"/>
    <property type="evidence" value="ECO:0007669"/>
    <property type="project" value="UniProtKB-UniPathway"/>
</dbReference>
<evidence type="ECO:0000313" key="14">
    <source>
        <dbReference type="EMBL" id="BAC09381.1"/>
    </source>
</evidence>
<protein>
    <recommendedName>
        <fullName evidence="5 11">Adenylosuccinate lyase</fullName>
        <shortName evidence="12">ASL</shortName>
        <ecNumber evidence="4 11">4.3.2.2</ecNumber>
    </recommendedName>
    <alternativeName>
        <fullName evidence="9 12">Adenylosuccinase</fullName>
    </alternativeName>
</protein>
<evidence type="ECO:0000256" key="3">
    <source>
        <dbReference type="ARBA" id="ARBA00008273"/>
    </source>
</evidence>
<dbReference type="eggNOG" id="COG0015">
    <property type="taxonomic scope" value="Bacteria"/>
</dbReference>
<comment type="catalytic activity">
    <reaction evidence="8">
        <text>(2S)-2-[5-amino-1-(5-phospho-beta-D-ribosyl)imidazole-4-carboxamido]succinate = 5-amino-1-(5-phospho-beta-D-ribosyl)imidazole-4-carboxamide + fumarate</text>
        <dbReference type="Rhea" id="RHEA:23920"/>
        <dbReference type="ChEBI" id="CHEBI:29806"/>
        <dbReference type="ChEBI" id="CHEBI:58443"/>
        <dbReference type="ChEBI" id="CHEBI:58475"/>
        <dbReference type="EC" id="4.3.2.2"/>
    </reaction>
    <physiologicalReaction direction="left-to-right" evidence="8">
        <dbReference type="Rhea" id="RHEA:23921"/>
    </physiologicalReaction>
</comment>
<dbReference type="KEGG" id="tel:tll1829"/>
<dbReference type="PRINTS" id="PR00145">
    <property type="entry name" value="ARGSUCLYASE"/>
</dbReference>
<evidence type="ECO:0000256" key="8">
    <source>
        <dbReference type="ARBA" id="ARBA00024477"/>
    </source>
</evidence>
<reference evidence="14 15" key="1">
    <citation type="journal article" date="2002" name="DNA Res.">
        <title>Complete genome structure of the thermophilic cyanobacterium Thermosynechococcus elongatus BP-1.</title>
        <authorList>
            <person name="Nakamura Y."/>
            <person name="Kaneko T."/>
            <person name="Sato S."/>
            <person name="Ikeuchi M."/>
            <person name="Katoh H."/>
            <person name="Sasamoto S."/>
            <person name="Watanabe A."/>
            <person name="Iriguchi M."/>
            <person name="Kawashima K."/>
            <person name="Kimura T."/>
            <person name="Kishida Y."/>
            <person name="Kiyokawa C."/>
            <person name="Kohara M."/>
            <person name="Matsumoto M."/>
            <person name="Matsuno A."/>
            <person name="Nakazaki N."/>
            <person name="Shimpo S."/>
            <person name="Sugimoto M."/>
            <person name="Takeuchi C."/>
            <person name="Yamada M."/>
            <person name="Tabata S."/>
        </authorList>
    </citation>
    <scope>NUCLEOTIDE SEQUENCE [LARGE SCALE GENOMIC DNA]</scope>
    <source>
        <strain evidence="15">IAM M-273 / NIES-2133 / BP-1</strain>
    </source>
</reference>
<evidence type="ECO:0000256" key="1">
    <source>
        <dbReference type="ARBA" id="ARBA00004706"/>
    </source>
</evidence>
<comment type="similarity">
    <text evidence="3 12">Belongs to the lyase 1 family. Adenylosuccinate lyase subfamily.</text>
</comment>
<dbReference type="SMART" id="SM00998">
    <property type="entry name" value="ADSL_C"/>
    <property type="match status" value="1"/>
</dbReference>
<dbReference type="InterPro" id="IPR020557">
    <property type="entry name" value="Fumarate_lyase_CS"/>
</dbReference>
<evidence type="ECO:0000256" key="9">
    <source>
        <dbReference type="ARBA" id="ARBA00030717"/>
    </source>
</evidence>
<accession>Q8DHW4</accession>
<dbReference type="AlphaFoldDB" id="Q8DHW4"/>
<sequence length="431" mass="48416">MIERYTLAPMGNLWTDAYKFKTWLDVEIAVCEAQAELGYIPAAAVAEIKAKAKFDPQRVQEIEAEVKHDVIAFLTNVNEYVGDAGRYIHLGLTSSDVLDTGLALQLVASLGLIQQQLEHLMQAVRHRAQEHRYTVMVGRSHGIHAEPITFGFKLAGWLAELLRHRDRLCQLQRTVAVGKISGAVGTYANVDPRVEAIACQKLGLQPDTASTQVISRDRHADYVQTLALLGASLERFAVEIRNLQRTDVLEVEEFFSKGQKGSSAMPHKRNPIRSERLTGLARVLRANALAALENVALWHERDISHSAVERVILPDSSILTHFMLVEMTDLVQTLQVYPENMRRNMNCYGGVIFSQRVLLALVEKGLSREAAYALVQKHAHAAWNQPQGDFAANLKADPEIQRYLSPEELEACFNPEHHLRHLEEIYQRLGI</sequence>
<gene>
    <name evidence="14" type="primary">purB</name>
</gene>
<dbReference type="NCBIfam" id="TIGR00928">
    <property type="entry name" value="purB"/>
    <property type="match status" value="1"/>
</dbReference>
<evidence type="ECO:0000256" key="4">
    <source>
        <dbReference type="ARBA" id="ARBA00012339"/>
    </source>
</evidence>
<dbReference type="FunFam" id="1.10.40.30:FF:000007">
    <property type="entry name" value="Adenylosuccinate lyase"/>
    <property type="match status" value="1"/>
</dbReference>
<evidence type="ECO:0000256" key="7">
    <source>
        <dbReference type="ARBA" id="ARBA00023239"/>
    </source>
</evidence>
<evidence type="ECO:0000313" key="15">
    <source>
        <dbReference type="Proteomes" id="UP000000440"/>
    </source>
</evidence>
<dbReference type="UniPathway" id="UPA00075">
    <property type="reaction ID" value="UER00336"/>
</dbReference>
<dbReference type="Proteomes" id="UP000000440">
    <property type="component" value="Chromosome"/>
</dbReference>
<evidence type="ECO:0000256" key="12">
    <source>
        <dbReference type="RuleBase" id="RU361172"/>
    </source>
</evidence>
<dbReference type="InterPro" id="IPR000362">
    <property type="entry name" value="Fumarate_lyase_fam"/>
</dbReference>
<evidence type="ECO:0000259" key="13">
    <source>
        <dbReference type="SMART" id="SM00998"/>
    </source>
</evidence>
<dbReference type="EMBL" id="BA000039">
    <property type="protein sequence ID" value="BAC09381.1"/>
    <property type="molecule type" value="Genomic_DNA"/>
</dbReference>
<dbReference type="Pfam" id="PF10397">
    <property type="entry name" value="ADSL_C"/>
    <property type="match status" value="1"/>
</dbReference>
<dbReference type="GO" id="GO:0006189">
    <property type="term" value="P:'de novo' IMP biosynthetic process"/>
    <property type="evidence" value="ECO:0007669"/>
    <property type="project" value="UniProtKB-UniPathway"/>
</dbReference>
<comment type="pathway">
    <text evidence="2 12">Purine metabolism; AMP biosynthesis via de novo pathway; AMP from IMP: step 2/2.</text>
</comment>
<dbReference type="InterPro" id="IPR008948">
    <property type="entry name" value="L-Aspartase-like"/>
</dbReference>
<dbReference type="GO" id="GO:0004018">
    <property type="term" value="F:N6-(1,2-dicarboxyethyl)AMP AMP-lyase (fumarate-forming) activity"/>
    <property type="evidence" value="ECO:0007669"/>
    <property type="project" value="UniProtKB-UniRule"/>
</dbReference>
<dbReference type="RefSeq" id="WP_011057666.1">
    <property type="nucleotide sequence ID" value="NC_004113.1"/>
</dbReference>
<dbReference type="STRING" id="197221.gene:10748434"/>
<dbReference type="PATRIC" id="fig|197221.4.peg.1912"/>
<proteinExistence type="inferred from homology"/>
<dbReference type="InterPro" id="IPR004769">
    <property type="entry name" value="Pur_lyase"/>
</dbReference>
<keyword evidence="7 12" id="KW-0456">Lyase</keyword>
<feature type="domain" description="Adenylosuccinate lyase C-terminal" evidence="13">
    <location>
        <begin position="349"/>
        <end position="430"/>
    </location>
</feature>
<dbReference type="PRINTS" id="PR00149">
    <property type="entry name" value="FUMRATELYASE"/>
</dbReference>
<evidence type="ECO:0000256" key="10">
    <source>
        <dbReference type="ARBA" id="ARBA00049115"/>
    </source>
</evidence>
<dbReference type="CDD" id="cd01360">
    <property type="entry name" value="Adenylsuccinate_lyase_1"/>
    <property type="match status" value="1"/>
</dbReference>